<evidence type="ECO:0000313" key="2">
    <source>
        <dbReference type="EMBL" id="QKC74446.1"/>
    </source>
</evidence>
<evidence type="ECO:0000313" key="3">
    <source>
        <dbReference type="Proteomes" id="UP000503339"/>
    </source>
</evidence>
<dbReference type="KEGG" id="merd:EB233_01950"/>
<evidence type="ECO:0000256" key="1">
    <source>
        <dbReference type="SAM" id="MobiDB-lite"/>
    </source>
</evidence>
<keyword evidence="3" id="KW-1185">Reference proteome</keyword>
<name>A0A6M7UCK7_9HYPH</name>
<protein>
    <submittedName>
        <fullName evidence="2">Uncharacterized protein</fullName>
    </submittedName>
</protein>
<reference evidence="2 3" key="1">
    <citation type="submission" date="2018-10" db="EMBL/GenBank/DDBJ databases">
        <authorList>
            <person name="Perry B.J."/>
            <person name="Sullivan J.T."/>
            <person name="Murphy R.J.T."/>
            <person name="Ramsay J.P."/>
            <person name="Ronson C.W."/>
        </authorList>
    </citation>
    <scope>NUCLEOTIDE SEQUENCE [LARGE SCALE GENOMIC DNA]</scope>
    <source>
        <strain evidence="2 3">NZP2014</strain>
    </source>
</reference>
<feature type="region of interest" description="Disordered" evidence="1">
    <location>
        <begin position="24"/>
        <end position="63"/>
    </location>
</feature>
<organism evidence="2 3">
    <name type="scientific">Mesorhizobium erdmanii</name>
    <dbReference type="NCBI Taxonomy" id="1777866"/>
    <lineage>
        <taxon>Bacteria</taxon>
        <taxon>Pseudomonadati</taxon>
        <taxon>Pseudomonadota</taxon>
        <taxon>Alphaproteobacteria</taxon>
        <taxon>Hyphomicrobiales</taxon>
        <taxon>Phyllobacteriaceae</taxon>
        <taxon>Mesorhizobium</taxon>
    </lineage>
</organism>
<dbReference type="EMBL" id="CP033361">
    <property type="protein sequence ID" value="QKC74446.1"/>
    <property type="molecule type" value="Genomic_DNA"/>
</dbReference>
<accession>A0A6M7UCK7</accession>
<dbReference type="Proteomes" id="UP000503339">
    <property type="component" value="Chromosome"/>
</dbReference>
<sequence>MGNRLVDDFDDFLLGPRGFRICPSDPWQRPEDCTGDGQQKARQADQTRDYSDGARRPCGPVNWGDRGATFASASAEDRAGLIAVHLPMLG</sequence>
<gene>
    <name evidence="2" type="ORF">EB233_01950</name>
</gene>
<proteinExistence type="predicted"/>
<dbReference type="AlphaFoldDB" id="A0A6M7UCK7"/>
<feature type="compositionally biased region" description="Basic and acidic residues" evidence="1">
    <location>
        <begin position="42"/>
        <end position="55"/>
    </location>
</feature>